<accession>A0A927MTY8</accession>
<gene>
    <name evidence="2" type="ORF">HEB94_001631</name>
</gene>
<evidence type="ECO:0000313" key="3">
    <source>
        <dbReference type="Proteomes" id="UP000638648"/>
    </source>
</evidence>
<evidence type="ECO:0000313" key="2">
    <source>
        <dbReference type="EMBL" id="MBE1604783.1"/>
    </source>
</evidence>
<sequence>MSRSEVWPELLTVAEEQWGLLTTRQVEVAGMAWSTVARMVRDGVLVRVARGVYRVRGAGEPDHLELRAAWLQLDPGTPVWERGAGEGVVSHRSAAVLYGLGDLPADVHEFTLPRRKQSRRHDVRLHRADVGDGDWTWRQGLPATRPGRIAADLLAVREDPGAVGQVIADALRGAYDYPGSVADTIAPHAAALGVRRGDGVGLLRWLLELSGDPEREVWLREAADSLVRTEATG</sequence>
<dbReference type="Pfam" id="PF13338">
    <property type="entry name" value="AbiEi_4"/>
    <property type="match status" value="1"/>
</dbReference>
<dbReference type="RefSeq" id="WP_192749251.1">
    <property type="nucleotide sequence ID" value="NZ_BAABJL010000114.1"/>
</dbReference>
<protein>
    <recommendedName>
        <fullName evidence="1">AbiEi antitoxin N-terminal domain-containing protein</fullName>
    </recommendedName>
</protein>
<evidence type="ECO:0000259" key="1">
    <source>
        <dbReference type="Pfam" id="PF13338"/>
    </source>
</evidence>
<reference evidence="2" key="1">
    <citation type="submission" date="2020-10" db="EMBL/GenBank/DDBJ databases">
        <title>Sequencing the genomes of 1000 actinobacteria strains.</title>
        <authorList>
            <person name="Klenk H.-P."/>
        </authorList>
    </citation>
    <scope>NUCLEOTIDE SEQUENCE</scope>
    <source>
        <strain evidence="2">DSM 45354</strain>
    </source>
</reference>
<dbReference type="InterPro" id="IPR025159">
    <property type="entry name" value="AbiEi_N"/>
</dbReference>
<organism evidence="2 3">
    <name type="scientific">Actinopolymorpha pittospori</name>
    <dbReference type="NCBI Taxonomy" id="648752"/>
    <lineage>
        <taxon>Bacteria</taxon>
        <taxon>Bacillati</taxon>
        <taxon>Actinomycetota</taxon>
        <taxon>Actinomycetes</taxon>
        <taxon>Propionibacteriales</taxon>
        <taxon>Actinopolymorphaceae</taxon>
        <taxon>Actinopolymorpha</taxon>
    </lineage>
</organism>
<dbReference type="Proteomes" id="UP000638648">
    <property type="component" value="Unassembled WGS sequence"/>
</dbReference>
<keyword evidence="3" id="KW-1185">Reference proteome</keyword>
<dbReference type="EMBL" id="JADBEM010000001">
    <property type="protein sequence ID" value="MBE1604783.1"/>
    <property type="molecule type" value="Genomic_DNA"/>
</dbReference>
<comment type="caution">
    <text evidence="2">The sequence shown here is derived from an EMBL/GenBank/DDBJ whole genome shotgun (WGS) entry which is preliminary data.</text>
</comment>
<feature type="domain" description="AbiEi antitoxin N-terminal" evidence="1">
    <location>
        <begin position="9"/>
        <end position="55"/>
    </location>
</feature>
<proteinExistence type="predicted"/>
<name>A0A927MTY8_9ACTN</name>
<dbReference type="AlphaFoldDB" id="A0A927MTY8"/>